<evidence type="ECO:0000256" key="5">
    <source>
        <dbReference type="ARBA" id="ARBA00022645"/>
    </source>
</evidence>
<dbReference type="GO" id="GO:0004180">
    <property type="term" value="F:carboxypeptidase activity"/>
    <property type="evidence" value="ECO:0007669"/>
    <property type="project" value="UniProtKB-KW"/>
</dbReference>
<keyword evidence="11" id="KW-0961">Cell wall biogenesis/degradation</keyword>
<protein>
    <recommendedName>
        <fullName evidence="4">serine-type D-Ala-D-Ala carboxypeptidase</fullName>
        <ecNumber evidence="4">3.4.16.4</ecNumber>
    </recommendedName>
</protein>
<dbReference type="InterPro" id="IPR012907">
    <property type="entry name" value="Peptidase_S11_C"/>
</dbReference>
<evidence type="ECO:0000256" key="13">
    <source>
        <dbReference type="RuleBase" id="RU004016"/>
    </source>
</evidence>
<gene>
    <name evidence="15" type="ORF">SMD27_09660</name>
</gene>
<evidence type="ECO:0000256" key="9">
    <source>
        <dbReference type="ARBA" id="ARBA00022960"/>
    </source>
</evidence>
<dbReference type="Pfam" id="PF00768">
    <property type="entry name" value="Peptidase_S11"/>
    <property type="match status" value="1"/>
</dbReference>
<dbReference type="PANTHER" id="PTHR21581">
    <property type="entry name" value="D-ALANYL-D-ALANINE CARBOXYPEPTIDASE"/>
    <property type="match status" value="1"/>
</dbReference>
<evidence type="ECO:0000256" key="7">
    <source>
        <dbReference type="ARBA" id="ARBA00022729"/>
    </source>
</evidence>
<evidence type="ECO:0000256" key="1">
    <source>
        <dbReference type="ARBA" id="ARBA00003217"/>
    </source>
</evidence>
<comment type="caution">
    <text evidence="15">The sequence shown here is derived from an EMBL/GenBank/DDBJ whole genome shotgun (WGS) entry which is preliminary data.</text>
</comment>
<sequence length="387" mass="41526">MILSARHAARPVTLLMAGLLLAAIPIGMAAAEPIETDAQRAYIVDYQTGAVLLDKKGDERLPPASMSKLMTIYLLFDALKRGDVKLTDTFHVSKKAWSTQGSKMFVELDSNIGVEDLIRGIIIQSGNDACVVVAEGLAGTEEAFAERMTAKAKEIGLTGSHFVDASGLPDPEQYMTAHDLATLAKRLIEDFPDYYHYFSEKEFTWHGIKQGNRNPLLYRQGSGVDGLKTGHTEEAGFGLVASAVRDNRRIIAVMQGTASMQHRADSGGALIDWAFRETANYTIASKGAVLAEAPVWMGGAKTVPLTVDKDLIATLPRSARQKVTAKAVFNGPLPAPIAAGSQVGKLVISVPGQPDFEAPLVAGTDVPRQSLPGRMFAKLQYLVFGGS</sequence>
<evidence type="ECO:0000313" key="16">
    <source>
        <dbReference type="Proteomes" id="UP001279642"/>
    </source>
</evidence>
<evidence type="ECO:0000256" key="6">
    <source>
        <dbReference type="ARBA" id="ARBA00022670"/>
    </source>
</evidence>
<reference evidence="15 16" key="1">
    <citation type="journal article" date="2016" name="Antonie Van Leeuwenhoek">
        <title>Dongia soli sp. nov., isolated from soil from Dokdo, Korea.</title>
        <authorList>
            <person name="Kim D.U."/>
            <person name="Lee H."/>
            <person name="Kim H."/>
            <person name="Kim S.G."/>
            <person name="Ka J.O."/>
        </authorList>
    </citation>
    <scope>NUCLEOTIDE SEQUENCE [LARGE SCALE GENOMIC DNA]</scope>
    <source>
        <strain evidence="15 16">D78</strain>
    </source>
</reference>
<dbReference type="InterPro" id="IPR001967">
    <property type="entry name" value="Peptidase_S11_N"/>
</dbReference>
<proteinExistence type="inferred from homology"/>
<evidence type="ECO:0000256" key="2">
    <source>
        <dbReference type="ARBA" id="ARBA00004752"/>
    </source>
</evidence>
<keyword evidence="7" id="KW-0732">Signal</keyword>
<name>A0ABU5E9T2_9PROT</name>
<dbReference type="Pfam" id="PF07943">
    <property type="entry name" value="PBP5_C"/>
    <property type="match status" value="1"/>
</dbReference>
<dbReference type="Gene3D" id="2.60.410.10">
    <property type="entry name" value="D-Ala-D-Ala carboxypeptidase, C-terminal domain"/>
    <property type="match status" value="1"/>
</dbReference>
<dbReference type="EMBL" id="JAXCLW010000002">
    <property type="protein sequence ID" value="MDY0883111.1"/>
    <property type="molecule type" value="Genomic_DNA"/>
</dbReference>
<evidence type="ECO:0000256" key="4">
    <source>
        <dbReference type="ARBA" id="ARBA00012448"/>
    </source>
</evidence>
<evidence type="ECO:0000256" key="10">
    <source>
        <dbReference type="ARBA" id="ARBA00022984"/>
    </source>
</evidence>
<evidence type="ECO:0000256" key="8">
    <source>
        <dbReference type="ARBA" id="ARBA00022801"/>
    </source>
</evidence>
<dbReference type="Proteomes" id="UP001279642">
    <property type="component" value="Unassembled WGS sequence"/>
</dbReference>
<dbReference type="InterPro" id="IPR015956">
    <property type="entry name" value="Peniciliin-bd_prot_C_sf"/>
</dbReference>
<organism evidence="15 16">
    <name type="scientific">Dongia soli</name>
    <dbReference type="NCBI Taxonomy" id="600628"/>
    <lineage>
        <taxon>Bacteria</taxon>
        <taxon>Pseudomonadati</taxon>
        <taxon>Pseudomonadota</taxon>
        <taxon>Alphaproteobacteria</taxon>
        <taxon>Rhodospirillales</taxon>
        <taxon>Dongiaceae</taxon>
        <taxon>Dongia</taxon>
    </lineage>
</organism>
<dbReference type="PANTHER" id="PTHR21581:SF6">
    <property type="entry name" value="TRAFFICKING PROTEIN PARTICLE COMPLEX SUBUNIT 12"/>
    <property type="match status" value="1"/>
</dbReference>
<evidence type="ECO:0000256" key="12">
    <source>
        <dbReference type="ARBA" id="ARBA00034000"/>
    </source>
</evidence>
<dbReference type="InterPro" id="IPR012338">
    <property type="entry name" value="Beta-lactam/transpept-like"/>
</dbReference>
<dbReference type="InterPro" id="IPR037167">
    <property type="entry name" value="Peptidase_S11_C_sf"/>
</dbReference>
<keyword evidence="8 15" id="KW-0378">Hydrolase</keyword>
<evidence type="ECO:0000313" key="15">
    <source>
        <dbReference type="EMBL" id="MDY0883111.1"/>
    </source>
</evidence>
<evidence type="ECO:0000259" key="14">
    <source>
        <dbReference type="SMART" id="SM00936"/>
    </source>
</evidence>
<evidence type="ECO:0000256" key="11">
    <source>
        <dbReference type="ARBA" id="ARBA00023316"/>
    </source>
</evidence>
<keyword evidence="10" id="KW-0573">Peptidoglycan synthesis</keyword>
<dbReference type="EC" id="3.4.16.4" evidence="4"/>
<comment type="similarity">
    <text evidence="3 13">Belongs to the peptidase S11 family.</text>
</comment>
<keyword evidence="5 15" id="KW-0121">Carboxypeptidase</keyword>
<keyword evidence="6" id="KW-0645">Protease</keyword>
<keyword evidence="9" id="KW-0133">Cell shape</keyword>
<dbReference type="SUPFAM" id="SSF56601">
    <property type="entry name" value="beta-lactamase/transpeptidase-like"/>
    <property type="match status" value="1"/>
</dbReference>
<comment type="catalytic activity">
    <reaction evidence="12">
        <text>Preferential cleavage: (Ac)2-L-Lys-D-Ala-|-D-Ala. Also transpeptidation of peptidyl-alanyl moieties that are N-acyl substituents of D-alanine.</text>
        <dbReference type="EC" id="3.4.16.4"/>
    </reaction>
</comment>
<feature type="domain" description="Peptidase S11 D-Ala-D-Ala carboxypeptidase A C-terminal" evidence="14">
    <location>
        <begin position="278"/>
        <end position="368"/>
    </location>
</feature>
<evidence type="ECO:0000256" key="3">
    <source>
        <dbReference type="ARBA" id="ARBA00007164"/>
    </source>
</evidence>
<keyword evidence="16" id="KW-1185">Reference proteome</keyword>
<accession>A0ABU5E9T2</accession>
<dbReference type="RefSeq" id="WP_320508160.1">
    <property type="nucleotide sequence ID" value="NZ_JAXCLW010000002.1"/>
</dbReference>
<dbReference type="SMART" id="SM00936">
    <property type="entry name" value="PBP5_C"/>
    <property type="match status" value="1"/>
</dbReference>
<dbReference type="PRINTS" id="PR00725">
    <property type="entry name" value="DADACBPTASE1"/>
</dbReference>
<comment type="function">
    <text evidence="1">Removes C-terminal D-alanyl residues from sugar-peptide cell wall precursors.</text>
</comment>
<dbReference type="SUPFAM" id="SSF69189">
    <property type="entry name" value="Penicillin-binding protein associated domain"/>
    <property type="match status" value="1"/>
</dbReference>
<dbReference type="Gene3D" id="3.40.710.10">
    <property type="entry name" value="DD-peptidase/beta-lactamase superfamily"/>
    <property type="match status" value="1"/>
</dbReference>
<dbReference type="InterPro" id="IPR018044">
    <property type="entry name" value="Peptidase_S11"/>
</dbReference>
<comment type="pathway">
    <text evidence="2">Cell wall biogenesis; peptidoglycan biosynthesis.</text>
</comment>